<proteinExistence type="predicted"/>
<evidence type="ECO:0000313" key="1">
    <source>
        <dbReference type="EMBL" id="SFM04276.1"/>
    </source>
</evidence>
<dbReference type="STRING" id="582667.SAMN05192568_101769"/>
<name>A0A1I4MMN1_9HYPH</name>
<reference evidence="2" key="1">
    <citation type="submission" date="2016-10" db="EMBL/GenBank/DDBJ databases">
        <authorList>
            <person name="Varghese N."/>
            <person name="Submissions S."/>
        </authorList>
    </citation>
    <scope>NUCLEOTIDE SEQUENCE [LARGE SCALE GENOMIC DNA]</scope>
    <source>
        <strain evidence="2">BL36</strain>
    </source>
</reference>
<dbReference type="EMBL" id="FOTK01000017">
    <property type="protein sequence ID" value="SFM04276.1"/>
    <property type="molecule type" value="Genomic_DNA"/>
</dbReference>
<protein>
    <submittedName>
        <fullName evidence="1">Uncharacterized protein</fullName>
    </submittedName>
</protein>
<dbReference type="OrthoDB" id="7366417at2"/>
<dbReference type="AlphaFoldDB" id="A0A1I4MMN1"/>
<sequence>MAGDRSQPRQASGIETSLAPSVTAVMARAQASGLTRGKASRISGRVAPELIERAKARTGLHSDTALIEFALANIAIEDGFADVFRTLRASVDPELDLSF</sequence>
<keyword evidence="2" id="KW-1185">Reference proteome</keyword>
<evidence type="ECO:0000313" key="2">
    <source>
        <dbReference type="Proteomes" id="UP000199048"/>
    </source>
</evidence>
<organism evidence="1 2">
    <name type="scientific">Methylobacterium pseudosasicola</name>
    <dbReference type="NCBI Taxonomy" id="582667"/>
    <lineage>
        <taxon>Bacteria</taxon>
        <taxon>Pseudomonadati</taxon>
        <taxon>Pseudomonadota</taxon>
        <taxon>Alphaproteobacteria</taxon>
        <taxon>Hyphomicrobiales</taxon>
        <taxon>Methylobacteriaceae</taxon>
        <taxon>Methylobacterium</taxon>
    </lineage>
</organism>
<accession>A0A1I4MMN1</accession>
<gene>
    <name evidence="1" type="ORF">SAMN05192568_101769</name>
</gene>
<dbReference type="Proteomes" id="UP000199048">
    <property type="component" value="Unassembled WGS sequence"/>
</dbReference>